<feature type="transmembrane region" description="Helical" evidence="1">
    <location>
        <begin position="81"/>
        <end position="103"/>
    </location>
</feature>
<dbReference type="Pfam" id="PF04241">
    <property type="entry name" value="DUF423"/>
    <property type="match status" value="1"/>
</dbReference>
<evidence type="ECO:0000313" key="2">
    <source>
        <dbReference type="EMBL" id="GAN54089.1"/>
    </source>
</evidence>
<dbReference type="OrthoDB" id="7284236at2"/>
<name>A0A0D6MK90_9PROT</name>
<dbReference type="EMBL" id="BALE01000016">
    <property type="protein sequence ID" value="GAN54089.1"/>
    <property type="molecule type" value="Genomic_DNA"/>
</dbReference>
<keyword evidence="1" id="KW-0812">Transmembrane</keyword>
<evidence type="ECO:0000256" key="1">
    <source>
        <dbReference type="SAM" id="Phobius"/>
    </source>
</evidence>
<feature type="transmembrane region" description="Helical" evidence="1">
    <location>
        <begin position="51"/>
        <end position="69"/>
    </location>
</feature>
<evidence type="ECO:0008006" key="4">
    <source>
        <dbReference type="Google" id="ProtNLM"/>
    </source>
</evidence>
<gene>
    <name evidence="2" type="ORF">Tasa_016_009</name>
</gene>
<feature type="transmembrane region" description="Helical" evidence="1">
    <location>
        <begin position="12"/>
        <end position="31"/>
    </location>
</feature>
<dbReference type="Proteomes" id="UP000032679">
    <property type="component" value="Unassembled WGS sequence"/>
</dbReference>
<keyword evidence="3" id="KW-1185">Reference proteome</keyword>
<evidence type="ECO:0000313" key="3">
    <source>
        <dbReference type="Proteomes" id="UP000032679"/>
    </source>
</evidence>
<proteinExistence type="predicted"/>
<reference evidence="2 3" key="1">
    <citation type="submission" date="2012-10" db="EMBL/GenBank/DDBJ databases">
        <title>Genome sequencing of Tanticharoenia sakaeratensis NBRC 103193.</title>
        <authorList>
            <person name="Azuma Y."/>
            <person name="Hadano H."/>
            <person name="Hirakawa H."/>
            <person name="Matsushita K."/>
        </authorList>
    </citation>
    <scope>NUCLEOTIDE SEQUENCE [LARGE SCALE GENOMIC DNA]</scope>
    <source>
        <strain evidence="2 3">NBRC 103193</strain>
    </source>
</reference>
<sequence>MTLAPHSRFARAIIAVAAFYGLSGTALSALTTHLPSSAFVPGGREMAWHGVWMQMWHAPVLLALGVAMIASDRFRGYGFRWAAAGLSFGIALFCAAVYAIAFTGRHSGIVAPTGGMIVMASWIMIGIAGLRVRA</sequence>
<dbReference type="STRING" id="1231623.Tasa_016_009"/>
<feature type="transmembrane region" description="Helical" evidence="1">
    <location>
        <begin position="109"/>
        <end position="130"/>
    </location>
</feature>
<keyword evidence="1" id="KW-1133">Transmembrane helix</keyword>
<dbReference type="RefSeq" id="WP_048848648.1">
    <property type="nucleotide sequence ID" value="NZ_BALE01000016.1"/>
</dbReference>
<dbReference type="AlphaFoldDB" id="A0A0D6MK90"/>
<protein>
    <recommendedName>
        <fullName evidence="4">DUF423 domain-containing protein</fullName>
    </recommendedName>
</protein>
<dbReference type="InterPro" id="IPR006696">
    <property type="entry name" value="DUF423"/>
</dbReference>
<comment type="caution">
    <text evidence="2">The sequence shown here is derived from an EMBL/GenBank/DDBJ whole genome shotgun (WGS) entry which is preliminary data.</text>
</comment>
<organism evidence="2 3">
    <name type="scientific">Tanticharoenia sakaeratensis NBRC 103193</name>
    <dbReference type="NCBI Taxonomy" id="1231623"/>
    <lineage>
        <taxon>Bacteria</taxon>
        <taxon>Pseudomonadati</taxon>
        <taxon>Pseudomonadota</taxon>
        <taxon>Alphaproteobacteria</taxon>
        <taxon>Acetobacterales</taxon>
        <taxon>Acetobacteraceae</taxon>
        <taxon>Tanticharoenia</taxon>
    </lineage>
</organism>
<accession>A0A0D6MK90</accession>
<keyword evidence="1" id="KW-0472">Membrane</keyword>